<name>A0A9W6W1Y7_9ACTN</name>
<evidence type="ECO:0000313" key="2">
    <source>
        <dbReference type="Proteomes" id="UP001165079"/>
    </source>
</evidence>
<dbReference type="EMBL" id="BSTX01000001">
    <property type="protein sequence ID" value="GLZ76417.1"/>
    <property type="molecule type" value="Genomic_DNA"/>
</dbReference>
<proteinExistence type="predicted"/>
<keyword evidence="2" id="KW-1185">Reference proteome</keyword>
<comment type="caution">
    <text evidence="1">The sequence shown here is derived from an EMBL/GenBank/DDBJ whole genome shotgun (WGS) entry which is preliminary data.</text>
</comment>
<dbReference type="Proteomes" id="UP001165079">
    <property type="component" value="Unassembled WGS sequence"/>
</dbReference>
<gene>
    <name evidence="1" type="ORF">Afil01_12240</name>
</gene>
<evidence type="ECO:0000313" key="1">
    <source>
        <dbReference type="EMBL" id="GLZ76417.1"/>
    </source>
</evidence>
<organism evidence="1 2">
    <name type="scientific">Actinorhabdospora filicis</name>
    <dbReference type="NCBI Taxonomy" id="1785913"/>
    <lineage>
        <taxon>Bacteria</taxon>
        <taxon>Bacillati</taxon>
        <taxon>Actinomycetota</taxon>
        <taxon>Actinomycetes</taxon>
        <taxon>Micromonosporales</taxon>
        <taxon>Micromonosporaceae</taxon>
        <taxon>Actinorhabdospora</taxon>
    </lineage>
</organism>
<accession>A0A9W6W1Y7</accession>
<sequence>MHRLIQGLADLCAEAEGREPRPVPRLDNDYALPDQLRVMTRDLATVTDEPVAERARELLRAAHTALFTGL</sequence>
<reference evidence="1" key="1">
    <citation type="submission" date="2023-03" db="EMBL/GenBank/DDBJ databases">
        <title>Actinorhabdospora filicis NBRC 111898.</title>
        <authorList>
            <person name="Ichikawa N."/>
            <person name="Sato H."/>
            <person name="Tonouchi N."/>
        </authorList>
    </citation>
    <scope>NUCLEOTIDE SEQUENCE</scope>
    <source>
        <strain evidence="1">NBRC 111898</strain>
    </source>
</reference>
<dbReference type="AlphaFoldDB" id="A0A9W6W1Y7"/>
<protein>
    <submittedName>
        <fullName evidence="1">Uncharacterized protein</fullName>
    </submittedName>
</protein>